<feature type="non-terminal residue" evidence="3">
    <location>
        <position position="1"/>
    </location>
</feature>
<protein>
    <submittedName>
        <fullName evidence="3">Uncharacterized protein</fullName>
    </submittedName>
</protein>
<evidence type="ECO:0000256" key="1">
    <source>
        <dbReference type="SAM" id="MobiDB-lite"/>
    </source>
</evidence>
<feature type="compositionally biased region" description="Polar residues" evidence="1">
    <location>
        <begin position="117"/>
        <end position="126"/>
    </location>
</feature>
<dbReference type="Proteomes" id="UP001187531">
    <property type="component" value="Unassembled WGS sequence"/>
</dbReference>
<keyword evidence="2" id="KW-1133">Transmembrane helix</keyword>
<evidence type="ECO:0000313" key="4">
    <source>
        <dbReference type="Proteomes" id="UP001187531"/>
    </source>
</evidence>
<sequence>RNFSRKLVNNSPSWYFYSVLRFFFLVIFFITIGVEGPSTSAAETLRESSNSSLSPERQNLFECVSSTISTSPLEFDSSEVDSDDEEAEAALSIDPEKIGEISSYILPSENRPLGISLNASSESNSQELDRNYEGVEGLSTSSAETLRETLGSFLSPEHQNQSEDASLWISTSLLEFDSSEVYSDKEEAEQALP</sequence>
<dbReference type="EMBL" id="JAVRJZ010000013">
    <property type="protein sequence ID" value="KAK2714376.1"/>
    <property type="molecule type" value="Genomic_DNA"/>
</dbReference>
<organism evidence="3 4">
    <name type="scientific">Artemia franciscana</name>
    <name type="common">Brine shrimp</name>
    <name type="synonym">Artemia sanfranciscana</name>
    <dbReference type="NCBI Taxonomy" id="6661"/>
    <lineage>
        <taxon>Eukaryota</taxon>
        <taxon>Metazoa</taxon>
        <taxon>Ecdysozoa</taxon>
        <taxon>Arthropoda</taxon>
        <taxon>Crustacea</taxon>
        <taxon>Branchiopoda</taxon>
        <taxon>Anostraca</taxon>
        <taxon>Artemiidae</taxon>
        <taxon>Artemia</taxon>
    </lineage>
</organism>
<evidence type="ECO:0000313" key="3">
    <source>
        <dbReference type="EMBL" id="KAK2714376.1"/>
    </source>
</evidence>
<proteinExistence type="predicted"/>
<keyword evidence="2" id="KW-0472">Membrane</keyword>
<evidence type="ECO:0000256" key="2">
    <source>
        <dbReference type="SAM" id="Phobius"/>
    </source>
</evidence>
<comment type="caution">
    <text evidence="3">The sequence shown here is derived from an EMBL/GenBank/DDBJ whole genome shotgun (WGS) entry which is preliminary data.</text>
</comment>
<name>A0AA88HY62_ARTSF</name>
<reference evidence="3" key="1">
    <citation type="submission" date="2023-07" db="EMBL/GenBank/DDBJ databases">
        <title>Chromosome-level genome assembly of Artemia franciscana.</title>
        <authorList>
            <person name="Jo E."/>
        </authorList>
    </citation>
    <scope>NUCLEOTIDE SEQUENCE</scope>
    <source>
        <tissue evidence="3">Whole body</tissue>
    </source>
</reference>
<keyword evidence="2" id="KW-0812">Transmembrane</keyword>
<dbReference type="AlphaFoldDB" id="A0AA88HY62"/>
<gene>
    <name evidence="3" type="ORF">QYM36_008816</name>
</gene>
<keyword evidence="4" id="KW-1185">Reference proteome</keyword>
<dbReference type="EMBL" id="JAVRJZ010000013">
    <property type="protein sequence ID" value="KAK2714374.1"/>
    <property type="molecule type" value="Genomic_DNA"/>
</dbReference>
<feature type="region of interest" description="Disordered" evidence="1">
    <location>
        <begin position="116"/>
        <end position="140"/>
    </location>
</feature>
<accession>A0AA88HY62</accession>
<feature type="non-terminal residue" evidence="3">
    <location>
        <position position="193"/>
    </location>
</feature>
<feature type="transmembrane region" description="Helical" evidence="2">
    <location>
        <begin position="14"/>
        <end position="34"/>
    </location>
</feature>